<dbReference type="EMBL" id="KQ459337">
    <property type="protein sequence ID" value="KPJ01388.1"/>
    <property type="molecule type" value="Genomic_DNA"/>
</dbReference>
<organism evidence="2 3">
    <name type="scientific">Papilio xuthus</name>
    <name type="common">Asian swallowtail butterfly</name>
    <dbReference type="NCBI Taxonomy" id="66420"/>
    <lineage>
        <taxon>Eukaryota</taxon>
        <taxon>Metazoa</taxon>
        <taxon>Ecdysozoa</taxon>
        <taxon>Arthropoda</taxon>
        <taxon>Hexapoda</taxon>
        <taxon>Insecta</taxon>
        <taxon>Pterygota</taxon>
        <taxon>Neoptera</taxon>
        <taxon>Endopterygota</taxon>
        <taxon>Lepidoptera</taxon>
        <taxon>Glossata</taxon>
        <taxon>Ditrysia</taxon>
        <taxon>Papilionoidea</taxon>
        <taxon>Papilionidae</taxon>
        <taxon>Papilioninae</taxon>
        <taxon>Papilio</taxon>
    </lineage>
</organism>
<reference evidence="2 3" key="1">
    <citation type="journal article" date="2015" name="Nat. Commun.">
        <title>Outbred genome sequencing and CRISPR/Cas9 gene editing in butterflies.</title>
        <authorList>
            <person name="Li X."/>
            <person name="Fan D."/>
            <person name="Zhang W."/>
            <person name="Liu G."/>
            <person name="Zhang L."/>
            <person name="Zhao L."/>
            <person name="Fang X."/>
            <person name="Chen L."/>
            <person name="Dong Y."/>
            <person name="Chen Y."/>
            <person name="Ding Y."/>
            <person name="Zhao R."/>
            <person name="Feng M."/>
            <person name="Zhu Y."/>
            <person name="Feng Y."/>
            <person name="Jiang X."/>
            <person name="Zhu D."/>
            <person name="Xiang H."/>
            <person name="Feng X."/>
            <person name="Li S."/>
            <person name="Wang J."/>
            <person name="Zhang G."/>
            <person name="Kronforst M.R."/>
            <person name="Wang W."/>
        </authorList>
    </citation>
    <scope>NUCLEOTIDE SEQUENCE [LARGE SCALE GENOMIC DNA]</scope>
    <source>
        <strain evidence="2">Ya'a_city_454_Px</strain>
        <tissue evidence="2">Whole body</tissue>
    </source>
</reference>
<dbReference type="PROSITE" id="PS51257">
    <property type="entry name" value="PROKAR_LIPOPROTEIN"/>
    <property type="match status" value="1"/>
</dbReference>
<evidence type="ECO:0000256" key="1">
    <source>
        <dbReference type="SAM" id="MobiDB-lite"/>
    </source>
</evidence>
<dbReference type="STRING" id="66420.A0A194Q781"/>
<evidence type="ECO:0000313" key="2">
    <source>
        <dbReference type="EMBL" id="KPJ01388.1"/>
    </source>
</evidence>
<sequence length="64" mass="7054">MPLSRDPRAASGGRMSGGGAGLMSCVREGSLEPPYRPPQHTSNGEGRTGRFLRGLRRMFRRRKP</sequence>
<name>A0A194Q781_PAPXU</name>
<feature type="region of interest" description="Disordered" evidence="1">
    <location>
        <begin position="1"/>
        <end position="64"/>
    </location>
</feature>
<gene>
    <name evidence="2" type="ORF">RR46_03160</name>
</gene>
<dbReference type="AlphaFoldDB" id="A0A194Q781"/>
<accession>A0A194Q781</accession>
<evidence type="ECO:0000313" key="3">
    <source>
        <dbReference type="Proteomes" id="UP000053268"/>
    </source>
</evidence>
<feature type="compositionally biased region" description="Basic residues" evidence="1">
    <location>
        <begin position="53"/>
        <end position="64"/>
    </location>
</feature>
<proteinExistence type="predicted"/>
<keyword evidence="3" id="KW-1185">Reference proteome</keyword>
<protein>
    <submittedName>
        <fullName evidence="2">Uncharacterized protein</fullName>
    </submittedName>
</protein>
<dbReference type="Proteomes" id="UP000053268">
    <property type="component" value="Unassembled WGS sequence"/>
</dbReference>